<gene>
    <name evidence="2" type="ORF">IAE60_07145</name>
</gene>
<keyword evidence="1" id="KW-0732">Signal</keyword>
<proteinExistence type="predicted"/>
<sequence>MAKDWVRICLFAAALVLLPVAAKDKPARTLARAELPPGFAIGSGSPALALQVDVVGDKVVSWAPAQPGAGNLRGTRSGDAGQTTLMVSSTLPDAIKFDLYVSTDGERFEYASTCGVTPGVSSFEMWERPITLFAMGNPRVLPKGRMDCD</sequence>
<dbReference type="EMBL" id="CP060731">
    <property type="protein sequence ID" value="QNN79176.1"/>
    <property type="molecule type" value="Genomic_DNA"/>
</dbReference>
<feature type="signal peptide" evidence="1">
    <location>
        <begin position="1"/>
        <end position="22"/>
    </location>
</feature>
<evidence type="ECO:0000313" key="2">
    <source>
        <dbReference type="EMBL" id="QNN79176.1"/>
    </source>
</evidence>
<evidence type="ECO:0000313" key="3">
    <source>
        <dbReference type="Proteomes" id="UP000515838"/>
    </source>
</evidence>
<dbReference type="AlphaFoldDB" id="A0A7G9TGF1"/>
<reference evidence="2 3" key="1">
    <citation type="submission" date="2020-08" db="EMBL/GenBank/DDBJ databases">
        <title>Streptomycin Non-resistant strain, P. mexicana.</title>
        <authorList>
            <person name="Ganesh-Kumar S."/>
            <person name="Zhe T."/>
            <person name="Yu Z."/>
            <person name="Min Y."/>
        </authorList>
    </citation>
    <scope>NUCLEOTIDE SEQUENCE [LARGE SCALE GENOMIC DNA]</scope>
    <source>
        <strain evidence="2 3">GTZY2</strain>
    </source>
</reference>
<organism evidence="2 3">
    <name type="scientific">Pseudoxanthomonas mexicana</name>
    <dbReference type="NCBI Taxonomy" id="128785"/>
    <lineage>
        <taxon>Bacteria</taxon>
        <taxon>Pseudomonadati</taxon>
        <taxon>Pseudomonadota</taxon>
        <taxon>Gammaproteobacteria</taxon>
        <taxon>Lysobacterales</taxon>
        <taxon>Lysobacteraceae</taxon>
        <taxon>Pseudoxanthomonas</taxon>
    </lineage>
</organism>
<dbReference type="GeneID" id="81470737"/>
<dbReference type="RefSeq" id="WP_187574355.1">
    <property type="nucleotide sequence ID" value="NZ_CP060731.1"/>
</dbReference>
<protein>
    <submittedName>
        <fullName evidence="2">Uncharacterized protein</fullName>
    </submittedName>
</protein>
<name>A0A7G9TGF1_PSEMX</name>
<feature type="chain" id="PRO_5028837836" evidence="1">
    <location>
        <begin position="23"/>
        <end position="149"/>
    </location>
</feature>
<dbReference type="Proteomes" id="UP000515838">
    <property type="component" value="Chromosome"/>
</dbReference>
<evidence type="ECO:0000256" key="1">
    <source>
        <dbReference type="SAM" id="SignalP"/>
    </source>
</evidence>
<accession>A0A7G9TGF1</accession>